<evidence type="ECO:0000313" key="1">
    <source>
        <dbReference type="EMBL" id="GAA4749834.1"/>
    </source>
</evidence>
<dbReference type="EMBL" id="BAABIE010000008">
    <property type="protein sequence ID" value="GAA4749834.1"/>
    <property type="molecule type" value="Genomic_DNA"/>
</dbReference>
<dbReference type="InterPro" id="IPR011059">
    <property type="entry name" value="Metal-dep_hydrolase_composite"/>
</dbReference>
<dbReference type="PANTHER" id="PTHR11647">
    <property type="entry name" value="HYDRANTOINASE/DIHYDROPYRIMIDINASE FAMILY MEMBER"/>
    <property type="match status" value="1"/>
</dbReference>
<keyword evidence="2" id="KW-1185">Reference proteome</keyword>
<accession>A0ABP8Z955</accession>
<dbReference type="Gene3D" id="2.30.40.10">
    <property type="entry name" value="Urease, subunit C, domain 1"/>
    <property type="match status" value="1"/>
</dbReference>
<dbReference type="PANTHER" id="PTHR11647:SF1">
    <property type="entry name" value="COLLAPSIN RESPONSE MEDIATOR PROTEIN"/>
    <property type="match status" value="1"/>
</dbReference>
<dbReference type="InterPro" id="IPR050378">
    <property type="entry name" value="Metallo-dep_Hydrolases_sf"/>
</dbReference>
<proteinExistence type="predicted"/>
<dbReference type="Proteomes" id="UP001500822">
    <property type="component" value="Unassembled WGS sequence"/>
</dbReference>
<evidence type="ECO:0008006" key="3">
    <source>
        <dbReference type="Google" id="ProtNLM"/>
    </source>
</evidence>
<organism evidence="1 2">
    <name type="scientific">Gordonia alkaliphila</name>
    <dbReference type="NCBI Taxonomy" id="1053547"/>
    <lineage>
        <taxon>Bacteria</taxon>
        <taxon>Bacillati</taxon>
        <taxon>Actinomycetota</taxon>
        <taxon>Actinomycetes</taxon>
        <taxon>Mycobacteriales</taxon>
        <taxon>Gordoniaceae</taxon>
        <taxon>Gordonia</taxon>
    </lineage>
</organism>
<evidence type="ECO:0000313" key="2">
    <source>
        <dbReference type="Proteomes" id="UP001500822"/>
    </source>
</evidence>
<sequence>MTFDTVITGGRVFDGTGAPAVLRDVGIRDGRVVAVSPTPLDTDGVDRVIDAKGKWVMPGIIDIHTHYDVEVLANPVASRRFPASTW</sequence>
<protein>
    <recommendedName>
        <fullName evidence="3">Amidohydrolase family protein</fullName>
    </recommendedName>
</protein>
<gene>
    <name evidence="1" type="ORF">GCM10023217_20250</name>
</gene>
<reference evidence="2" key="1">
    <citation type="journal article" date="2019" name="Int. J. Syst. Evol. Microbiol.">
        <title>The Global Catalogue of Microorganisms (GCM) 10K type strain sequencing project: providing services to taxonomists for standard genome sequencing and annotation.</title>
        <authorList>
            <consortium name="The Broad Institute Genomics Platform"/>
            <consortium name="The Broad Institute Genome Sequencing Center for Infectious Disease"/>
            <person name="Wu L."/>
            <person name="Ma J."/>
        </authorList>
    </citation>
    <scope>NUCLEOTIDE SEQUENCE [LARGE SCALE GENOMIC DNA]</scope>
    <source>
        <strain evidence="2">JCM 18077</strain>
    </source>
</reference>
<comment type="caution">
    <text evidence="1">The sequence shown here is derived from an EMBL/GenBank/DDBJ whole genome shotgun (WGS) entry which is preliminary data.</text>
</comment>
<dbReference type="SUPFAM" id="SSF51338">
    <property type="entry name" value="Composite domain of metallo-dependent hydrolases"/>
    <property type="match status" value="1"/>
</dbReference>
<name>A0ABP8Z955_9ACTN</name>